<reference evidence="2" key="1">
    <citation type="journal article" date="2019" name="Int. J. Syst. Evol. Microbiol.">
        <title>The Global Catalogue of Microorganisms (GCM) 10K type strain sequencing project: providing services to taxonomists for standard genome sequencing and annotation.</title>
        <authorList>
            <consortium name="The Broad Institute Genomics Platform"/>
            <consortium name="The Broad Institute Genome Sequencing Center for Infectious Disease"/>
            <person name="Wu L."/>
            <person name="Ma J."/>
        </authorList>
    </citation>
    <scope>NUCLEOTIDE SEQUENCE [LARGE SCALE GENOMIC DNA]</scope>
    <source>
        <strain evidence="2">CGMCC 4.7177</strain>
    </source>
</reference>
<dbReference type="RefSeq" id="WP_381184883.1">
    <property type="nucleotide sequence ID" value="NZ_JBHSFK010000046.1"/>
</dbReference>
<dbReference type="EMBL" id="JBHSFK010000046">
    <property type="protein sequence ID" value="MFC4506668.1"/>
    <property type="molecule type" value="Genomic_DNA"/>
</dbReference>
<evidence type="ECO:0000313" key="1">
    <source>
        <dbReference type="EMBL" id="MFC4506668.1"/>
    </source>
</evidence>
<evidence type="ECO:0000313" key="2">
    <source>
        <dbReference type="Proteomes" id="UP001595839"/>
    </source>
</evidence>
<sequence>MTRPLLCTKCGSPTGVAEDVTAHCDWGLAVVDEQGTVRPAKQHMDFFKGEPVRVRAVCSNDACGHQWTLRRRFEPEAAP</sequence>
<comment type="caution">
    <text evidence="1">The sequence shown here is derived from an EMBL/GenBank/DDBJ whole genome shotgun (WGS) entry which is preliminary data.</text>
</comment>
<accession>A0ABV9B8U2</accession>
<gene>
    <name evidence="1" type="ORF">ACFPIH_45715</name>
</gene>
<name>A0ABV9B8U2_9ACTN</name>
<protein>
    <submittedName>
        <fullName evidence="1">Uncharacterized protein</fullName>
    </submittedName>
</protein>
<organism evidence="1 2">
    <name type="scientific">Streptomyces vulcanius</name>
    <dbReference type="NCBI Taxonomy" id="1441876"/>
    <lineage>
        <taxon>Bacteria</taxon>
        <taxon>Bacillati</taxon>
        <taxon>Actinomycetota</taxon>
        <taxon>Actinomycetes</taxon>
        <taxon>Kitasatosporales</taxon>
        <taxon>Streptomycetaceae</taxon>
        <taxon>Streptomyces</taxon>
    </lineage>
</organism>
<dbReference type="Proteomes" id="UP001595839">
    <property type="component" value="Unassembled WGS sequence"/>
</dbReference>
<proteinExistence type="predicted"/>
<keyword evidence="2" id="KW-1185">Reference proteome</keyword>